<dbReference type="AlphaFoldDB" id="I7GIP4"/>
<dbReference type="PRINTS" id="PR02045">
    <property type="entry name" value="F138DOMAIN"/>
</dbReference>
<dbReference type="PANTHER" id="PTHR46254:SF3">
    <property type="entry name" value="SECRETED PROTEIN"/>
    <property type="match status" value="1"/>
</dbReference>
<reference evidence="1" key="1">
    <citation type="journal article" date="2007" name="PLoS Biol.">
        <title>Rate of evolution in brain-expressed genes in humans and other primates.</title>
        <authorList>
            <person name="Wang H.-Y."/>
            <person name="Chien H.-C."/>
            <person name="Osada N."/>
            <person name="Hashimoto K."/>
            <person name="Sugano S."/>
            <person name="Gojobori T."/>
            <person name="Chou C.-K."/>
            <person name="Tsai S.-F."/>
            <person name="Wu C.-I."/>
            <person name="Shen C.-K.J."/>
        </authorList>
    </citation>
    <scope>NUCLEOTIDE SEQUENCE</scope>
</reference>
<protein>
    <submittedName>
        <fullName evidence="1">Macaca fascicularis brain cDNA clone: QflA-21537, similar to human hypothetical protein FLJ12760 (FLJ12760), mRNA, RefSeq: NM_181725.1</fullName>
    </submittedName>
</protein>
<dbReference type="EMBL" id="AB173211">
    <property type="protein sequence ID" value="BAE90273.1"/>
    <property type="molecule type" value="mRNA"/>
</dbReference>
<organism evidence="1">
    <name type="scientific">Macaca fascicularis</name>
    <name type="common">Crab-eating macaque</name>
    <name type="synonym">Cynomolgus monkey</name>
    <dbReference type="NCBI Taxonomy" id="9541"/>
    <lineage>
        <taxon>Eukaryota</taxon>
        <taxon>Metazoa</taxon>
        <taxon>Chordata</taxon>
        <taxon>Craniata</taxon>
        <taxon>Vertebrata</taxon>
        <taxon>Euteleostomi</taxon>
        <taxon>Mammalia</taxon>
        <taxon>Eutheria</taxon>
        <taxon>Euarchontoglires</taxon>
        <taxon>Primates</taxon>
        <taxon>Haplorrhini</taxon>
        <taxon>Catarrhini</taxon>
        <taxon>Cercopithecidae</taxon>
        <taxon>Cercopithecinae</taxon>
        <taxon>Macaca</taxon>
    </lineage>
</organism>
<evidence type="ECO:0000313" key="1">
    <source>
        <dbReference type="EMBL" id="BAE90273.1"/>
    </source>
</evidence>
<sequence>MFLFLFETESCSVAQAGVLWYDLSSLQPLPPGFKQFSCLEVAGTTGIRHHTQLIFCILVETGFHRVSQAGFELLISGDPHASASQSARLRA</sequence>
<proteinExistence type="evidence at transcript level"/>
<accession>I7GIP4</accession>
<name>I7GIP4_MACFA</name>
<dbReference type="PANTHER" id="PTHR46254">
    <property type="entry name" value="PROTEIN GVQW1-RELATED"/>
    <property type="match status" value="1"/>
</dbReference>